<reference evidence="1 2" key="1">
    <citation type="submission" date="2020-09" db="EMBL/GenBank/DDBJ databases">
        <title>Flavimobilis rhizosphaerae sp. nov., isolated from rhizosphere soil of Spartina alterniflora.</title>
        <authorList>
            <person name="Hanqin C."/>
        </authorList>
    </citation>
    <scope>NUCLEOTIDE SEQUENCE [LARGE SCALE GENOMIC DNA]</scope>
    <source>
        <strain evidence="1 2">GY 10621</strain>
    </source>
</reference>
<protein>
    <recommendedName>
        <fullName evidence="3">YbaB/EbfC DNA-binding family protein</fullName>
    </recommendedName>
</protein>
<comment type="caution">
    <text evidence="1">The sequence shown here is derived from an EMBL/GenBank/DDBJ whole genome shotgun (WGS) entry which is preliminary data.</text>
</comment>
<evidence type="ECO:0000313" key="2">
    <source>
        <dbReference type="Proteomes" id="UP000642107"/>
    </source>
</evidence>
<name>A0ABR9DN62_9MICO</name>
<gene>
    <name evidence="1" type="ORF">IGS67_03490</name>
</gene>
<dbReference type="RefSeq" id="WP_192277960.1">
    <property type="nucleotide sequence ID" value="NZ_JACZDF010000002.1"/>
</dbReference>
<sequence>MSTRPLLDDTESLRARRRALRAEMNRVQHWRRLLRARIDLSVSAALIPDRLGLVASGALSDVTPPDHVRMTTLVRGDLSASAVLDIEELRDLESDVQEYGRRVRSELERVTEQLVQRLTDDLVRAPGRLSPLF</sequence>
<proteinExistence type="predicted"/>
<keyword evidence="2" id="KW-1185">Reference proteome</keyword>
<evidence type="ECO:0008006" key="3">
    <source>
        <dbReference type="Google" id="ProtNLM"/>
    </source>
</evidence>
<organism evidence="1 2">
    <name type="scientific">Flavimobilis rhizosphaerae</name>
    <dbReference type="NCBI Taxonomy" id="2775421"/>
    <lineage>
        <taxon>Bacteria</taxon>
        <taxon>Bacillati</taxon>
        <taxon>Actinomycetota</taxon>
        <taxon>Actinomycetes</taxon>
        <taxon>Micrococcales</taxon>
        <taxon>Jonesiaceae</taxon>
        <taxon>Flavimobilis</taxon>
    </lineage>
</organism>
<dbReference type="Proteomes" id="UP000642107">
    <property type="component" value="Unassembled WGS sequence"/>
</dbReference>
<dbReference type="EMBL" id="JACZDF010000002">
    <property type="protein sequence ID" value="MBD9698558.1"/>
    <property type="molecule type" value="Genomic_DNA"/>
</dbReference>
<evidence type="ECO:0000313" key="1">
    <source>
        <dbReference type="EMBL" id="MBD9698558.1"/>
    </source>
</evidence>
<accession>A0ABR9DN62</accession>